<organism evidence="2 3">
    <name type="scientific">Caenorhabditis japonica</name>
    <dbReference type="NCBI Taxonomy" id="281687"/>
    <lineage>
        <taxon>Eukaryota</taxon>
        <taxon>Metazoa</taxon>
        <taxon>Ecdysozoa</taxon>
        <taxon>Nematoda</taxon>
        <taxon>Chromadorea</taxon>
        <taxon>Rhabditida</taxon>
        <taxon>Rhabditina</taxon>
        <taxon>Rhabditomorpha</taxon>
        <taxon>Rhabditoidea</taxon>
        <taxon>Rhabditidae</taxon>
        <taxon>Peloderinae</taxon>
        <taxon>Caenorhabditis</taxon>
    </lineage>
</organism>
<evidence type="ECO:0000256" key="1">
    <source>
        <dbReference type="SAM" id="Phobius"/>
    </source>
</evidence>
<feature type="transmembrane region" description="Helical" evidence="1">
    <location>
        <begin position="298"/>
        <end position="314"/>
    </location>
</feature>
<dbReference type="Proteomes" id="UP000005237">
    <property type="component" value="Unassembled WGS sequence"/>
</dbReference>
<evidence type="ECO:0000313" key="3">
    <source>
        <dbReference type="Proteomes" id="UP000005237"/>
    </source>
</evidence>
<keyword evidence="1" id="KW-1133">Transmembrane helix</keyword>
<sequence>MMKTIQISIAIIIIVLTNVAICKIYRSRFQLTNLENEHRLGKCSVGNIYWRASILDEKEFQNWAKLNVKKNSTTPLAGTKTTTPVVTTTTSDTTTTSLTTSHDRTVVIVSGVQKKKNETTATTAKTLEAEKAIVLLKFCKLQRNAQNFLTLVTVEKNPCLWDAVCLPAYSSELHDGAETLWYDEQTVNLVDGLELHNNSELYMCAKRKPSFSAFLTKKDANGVEYLIGVGASNNCYHNVKEYLKEMCESMNICARSVKIIAFEMTEQQKEELLHTDDQFLKMLPEPSIEDVIGRNARKVEWILAGILVLVLMFFD</sequence>
<reference evidence="2" key="2">
    <citation type="submission" date="2022-06" db="UniProtKB">
        <authorList>
            <consortium name="EnsemblMetazoa"/>
        </authorList>
    </citation>
    <scope>IDENTIFICATION</scope>
    <source>
        <strain evidence="2">DF5081</strain>
    </source>
</reference>
<keyword evidence="1" id="KW-0472">Membrane</keyword>
<dbReference type="AlphaFoldDB" id="A0A8R1HPL2"/>
<name>A0A8R1HPL2_CAEJA</name>
<keyword evidence="3" id="KW-1185">Reference proteome</keyword>
<evidence type="ECO:0000313" key="2">
    <source>
        <dbReference type="EnsemblMetazoa" id="CJA05053b.1"/>
    </source>
</evidence>
<protein>
    <submittedName>
        <fullName evidence="2">Uncharacterized protein</fullName>
    </submittedName>
</protein>
<proteinExistence type="predicted"/>
<accession>A0A8R1HPL2</accession>
<dbReference type="EnsemblMetazoa" id="CJA05053b.1">
    <property type="protein sequence ID" value="CJA05053b.1"/>
    <property type="gene ID" value="WBGene00124257"/>
</dbReference>
<reference evidence="3" key="1">
    <citation type="submission" date="2010-08" db="EMBL/GenBank/DDBJ databases">
        <authorList>
            <consortium name="Caenorhabditis japonica Sequencing Consortium"/>
            <person name="Wilson R.K."/>
        </authorList>
    </citation>
    <scope>NUCLEOTIDE SEQUENCE [LARGE SCALE GENOMIC DNA]</scope>
    <source>
        <strain evidence="3">DF5081</strain>
    </source>
</reference>
<keyword evidence="1" id="KW-0812">Transmembrane</keyword>